<accession>A0A7G6T5R4</accession>
<dbReference type="GO" id="GO:0022857">
    <property type="term" value="F:transmembrane transporter activity"/>
    <property type="evidence" value="ECO:0007669"/>
    <property type="project" value="InterPro"/>
</dbReference>
<gene>
    <name evidence="3" type="ORF">HB778_39130</name>
</gene>
<evidence type="ECO:0000313" key="3">
    <source>
        <dbReference type="EMBL" id="QND62096.1"/>
    </source>
</evidence>
<organism evidence="3 4">
    <name type="scientific">Mesorhizobium huakuii</name>
    <dbReference type="NCBI Taxonomy" id="28104"/>
    <lineage>
        <taxon>Bacteria</taxon>
        <taxon>Pseudomonadati</taxon>
        <taxon>Pseudomonadota</taxon>
        <taxon>Alphaproteobacteria</taxon>
        <taxon>Hyphomicrobiales</taxon>
        <taxon>Phyllobacteriaceae</taxon>
        <taxon>Mesorhizobium</taxon>
    </lineage>
</organism>
<evidence type="ECO:0000259" key="2">
    <source>
        <dbReference type="Pfam" id="PF08402"/>
    </source>
</evidence>
<dbReference type="Pfam" id="PF08402">
    <property type="entry name" value="TOBE_2"/>
    <property type="match status" value="1"/>
</dbReference>
<evidence type="ECO:0000313" key="4">
    <source>
        <dbReference type="Proteomes" id="UP000515465"/>
    </source>
</evidence>
<dbReference type="InterPro" id="IPR008995">
    <property type="entry name" value="Mo/tungstate-bd_C_term_dom"/>
</dbReference>
<dbReference type="SUPFAM" id="SSF50331">
    <property type="entry name" value="MOP-like"/>
    <property type="match status" value="1"/>
</dbReference>
<feature type="region of interest" description="Disordered" evidence="1">
    <location>
        <begin position="148"/>
        <end position="176"/>
    </location>
</feature>
<dbReference type="GO" id="GO:0005524">
    <property type="term" value="F:ATP binding"/>
    <property type="evidence" value="ECO:0007669"/>
    <property type="project" value="InterPro"/>
</dbReference>
<dbReference type="EMBL" id="CP050299">
    <property type="protein sequence ID" value="QND62096.1"/>
    <property type="molecule type" value="Genomic_DNA"/>
</dbReference>
<dbReference type="Proteomes" id="UP000515465">
    <property type="component" value="Plasmid p_1"/>
</dbReference>
<evidence type="ECO:0000256" key="1">
    <source>
        <dbReference type="SAM" id="MobiDB-lite"/>
    </source>
</evidence>
<protein>
    <submittedName>
        <fullName evidence="3">TOBE domain-containing protein</fullName>
    </submittedName>
</protein>
<name>A0A7G6T5R4_9HYPH</name>
<dbReference type="Gene3D" id="2.40.50.100">
    <property type="match status" value="1"/>
</dbReference>
<reference evidence="4" key="1">
    <citation type="journal article" date="2020" name="Mol. Plant Microbe">
        <title>Rhizobial microsymbionts of the narrowly endemic Oxytropis species growing in Kamchatka are characterized by significant genetic diversity and possess a set of genes that are associated with T3SS and T6SS secretion systems and can affect the development of symbiosis.</title>
        <authorList>
            <person name="Safronova V."/>
            <person name="Guro P."/>
            <person name="Sazanova A."/>
            <person name="Kuznetsova I."/>
            <person name="Belimov A."/>
            <person name="Yakubov V."/>
            <person name="Chirak E."/>
            <person name="Afonin A."/>
            <person name="Gogolev Y."/>
            <person name="Andronov E."/>
            <person name="Tikhonovich I."/>
        </authorList>
    </citation>
    <scope>NUCLEOTIDE SEQUENCE [LARGE SCALE GENOMIC DNA]</scope>
    <source>
        <strain evidence="4">583</strain>
        <plasmid evidence="4">p_1</plasmid>
    </source>
</reference>
<dbReference type="AlphaFoldDB" id="A0A7G6T5R4"/>
<dbReference type="InterPro" id="IPR013611">
    <property type="entry name" value="Transp-assoc_OB_typ2"/>
</dbReference>
<feature type="domain" description="Transport-associated OB type 2" evidence="2">
    <location>
        <begin position="80"/>
        <end position="135"/>
    </location>
</feature>
<keyword evidence="3" id="KW-0614">Plasmid</keyword>
<proteinExistence type="predicted"/>
<geneLocation type="plasmid" evidence="3 4">
    <name>p_1</name>
</geneLocation>
<sequence length="176" mass="19124">MLSDRYIEFDKVENSSCRLPRCEQPRTGFVAGFIGENNKLIGVVSRQRHGECQAEIDGGVTIIARCDPAHEWREGKEVTISIRPENVCVGPQADAPDIVISACVSEVIYLGDHVRLHLILSGGGVLVAKRPNRRTWNIAAARRCASAGARPTVSSGRPTREPPGKARAGTSQILTR</sequence>
<dbReference type="RefSeq" id="WP_183465799.1">
    <property type="nucleotide sequence ID" value="NZ_CP050299.1"/>
</dbReference>
<dbReference type="GO" id="GO:0043190">
    <property type="term" value="C:ATP-binding cassette (ABC) transporter complex"/>
    <property type="evidence" value="ECO:0007669"/>
    <property type="project" value="InterPro"/>
</dbReference>